<accession>A0A521EWG1</accession>
<reference evidence="2 3" key="1">
    <citation type="submission" date="2017-05" db="EMBL/GenBank/DDBJ databases">
        <authorList>
            <person name="Varghese N."/>
            <person name="Submissions S."/>
        </authorList>
    </citation>
    <scope>NUCLEOTIDE SEQUENCE [LARGE SCALE GENOMIC DNA]</scope>
    <source>
        <strain evidence="2 3">DSM 19036</strain>
    </source>
</reference>
<protein>
    <submittedName>
        <fullName evidence="2">Uncharacterized protein</fullName>
    </submittedName>
</protein>
<organism evidence="2 3">
    <name type="scientific">Pedobacter westerhofensis</name>
    <dbReference type="NCBI Taxonomy" id="425512"/>
    <lineage>
        <taxon>Bacteria</taxon>
        <taxon>Pseudomonadati</taxon>
        <taxon>Bacteroidota</taxon>
        <taxon>Sphingobacteriia</taxon>
        <taxon>Sphingobacteriales</taxon>
        <taxon>Sphingobacteriaceae</taxon>
        <taxon>Pedobacter</taxon>
    </lineage>
</organism>
<keyword evidence="1" id="KW-1133">Transmembrane helix</keyword>
<gene>
    <name evidence="2" type="ORF">SAMN06265348_109225</name>
</gene>
<sequence>MVGGVNVGTPEIMIIMLALFVVFLVVRNIIYQPKE</sequence>
<feature type="transmembrane region" description="Helical" evidence="1">
    <location>
        <begin position="12"/>
        <end position="30"/>
    </location>
</feature>
<keyword evidence="1" id="KW-0472">Membrane</keyword>
<proteinExistence type="predicted"/>
<evidence type="ECO:0000256" key="1">
    <source>
        <dbReference type="SAM" id="Phobius"/>
    </source>
</evidence>
<evidence type="ECO:0000313" key="3">
    <source>
        <dbReference type="Proteomes" id="UP000320300"/>
    </source>
</evidence>
<dbReference type="EMBL" id="FXTN01000009">
    <property type="protein sequence ID" value="SMO88288.1"/>
    <property type="molecule type" value="Genomic_DNA"/>
</dbReference>
<name>A0A521EWG1_9SPHI</name>
<keyword evidence="3" id="KW-1185">Reference proteome</keyword>
<dbReference type="AlphaFoldDB" id="A0A521EWG1"/>
<evidence type="ECO:0000313" key="2">
    <source>
        <dbReference type="EMBL" id="SMO88288.1"/>
    </source>
</evidence>
<keyword evidence="1" id="KW-0812">Transmembrane</keyword>
<dbReference type="Proteomes" id="UP000320300">
    <property type="component" value="Unassembled WGS sequence"/>
</dbReference>